<dbReference type="NCBIfam" id="NF003007">
    <property type="entry name" value="PRK03818.1"/>
    <property type="match status" value="1"/>
</dbReference>
<dbReference type="Pfam" id="PF06826">
    <property type="entry name" value="Asp-Al_Ex"/>
    <property type="match status" value="2"/>
</dbReference>
<dbReference type="GO" id="GO:0006813">
    <property type="term" value="P:potassium ion transport"/>
    <property type="evidence" value="ECO:0007669"/>
    <property type="project" value="InterPro"/>
</dbReference>
<accession>A0A449I5K3</accession>
<evidence type="ECO:0000256" key="1">
    <source>
        <dbReference type="ARBA" id="ARBA00004651"/>
    </source>
</evidence>
<evidence type="ECO:0000313" key="10">
    <source>
        <dbReference type="EMBL" id="VFB14692.1"/>
    </source>
</evidence>
<proteinExistence type="inferred from homology"/>
<keyword evidence="3" id="KW-0813">Transport</keyword>
<evidence type="ECO:0000256" key="6">
    <source>
        <dbReference type="ARBA" id="ARBA00022989"/>
    </source>
</evidence>
<evidence type="ECO:0000256" key="4">
    <source>
        <dbReference type="ARBA" id="ARBA00022475"/>
    </source>
</evidence>
<dbReference type="InterPro" id="IPR036721">
    <property type="entry name" value="RCK_C_sf"/>
</dbReference>
<organism evidence="10 11">
    <name type="scientific">Prevotella heparinolytica</name>
    <dbReference type="NCBI Taxonomy" id="28113"/>
    <lineage>
        <taxon>Bacteria</taxon>
        <taxon>Pseudomonadati</taxon>
        <taxon>Bacteroidota</taxon>
        <taxon>Bacteroidia</taxon>
        <taxon>Bacteroidales</taxon>
        <taxon>Bacteroidaceae</taxon>
        <taxon>Bacteroides</taxon>
    </lineage>
</organism>
<dbReference type="NCBIfam" id="TIGR01625">
    <property type="entry name" value="YidE_YbjL_dupl"/>
    <property type="match status" value="2"/>
</dbReference>
<keyword evidence="5 8" id="KW-0812">Transmembrane</keyword>
<dbReference type="Proteomes" id="UP000396835">
    <property type="component" value="Unassembled WGS sequence"/>
</dbReference>
<dbReference type="InterPro" id="IPR006037">
    <property type="entry name" value="RCK_C"/>
</dbReference>
<name>A0A449I5K3_9BACE</name>
<feature type="transmembrane region" description="Helical" evidence="8">
    <location>
        <begin position="517"/>
        <end position="539"/>
    </location>
</feature>
<feature type="domain" description="RCK C-terminal" evidence="9">
    <location>
        <begin position="327"/>
        <end position="411"/>
    </location>
</feature>
<comment type="similarity">
    <text evidence="2">Belongs to the AAE transporter (TC 2.A.81) family.</text>
</comment>
<dbReference type="InterPro" id="IPR050144">
    <property type="entry name" value="AAE_transporter"/>
</dbReference>
<dbReference type="GO" id="GO:0005886">
    <property type="term" value="C:plasma membrane"/>
    <property type="evidence" value="ECO:0007669"/>
    <property type="project" value="UniProtKB-SubCell"/>
</dbReference>
<feature type="transmembrane region" description="Helical" evidence="8">
    <location>
        <begin position="487"/>
        <end position="505"/>
    </location>
</feature>
<dbReference type="InterPro" id="IPR006512">
    <property type="entry name" value="YidE_YbjL"/>
</dbReference>
<keyword evidence="6 8" id="KW-1133">Transmembrane helix</keyword>
<dbReference type="AlphaFoldDB" id="A0A449I5K3"/>
<comment type="subcellular location">
    <subcellularLocation>
        <location evidence="1">Cell membrane</location>
        <topology evidence="1">Multi-pass membrane protein</topology>
    </subcellularLocation>
</comment>
<keyword evidence="7 8" id="KW-0472">Membrane</keyword>
<feature type="domain" description="RCK C-terminal" evidence="9">
    <location>
        <begin position="241"/>
        <end position="326"/>
    </location>
</feature>
<reference evidence="10 11" key="1">
    <citation type="submission" date="2019-02" db="EMBL/GenBank/DDBJ databases">
        <authorList>
            <consortium name="Pathogen Informatics"/>
        </authorList>
    </citation>
    <scope>NUCLEOTIDE SEQUENCE [LARGE SCALE GENOMIC DNA]</scope>
    <source>
        <strain evidence="10 11">3012STDY7078512</strain>
    </source>
</reference>
<feature type="transmembrane region" description="Helical" evidence="8">
    <location>
        <begin position="421"/>
        <end position="441"/>
    </location>
</feature>
<dbReference type="PANTHER" id="PTHR30445:SF3">
    <property type="entry name" value="TRANSPORT PROTEIN YIDE-RELATED"/>
    <property type="match status" value="1"/>
</dbReference>
<feature type="transmembrane region" description="Helical" evidence="8">
    <location>
        <begin position="203"/>
        <end position="224"/>
    </location>
</feature>
<gene>
    <name evidence="10" type="ORF">NCTC7812_02255</name>
</gene>
<evidence type="ECO:0000256" key="2">
    <source>
        <dbReference type="ARBA" id="ARBA00009854"/>
    </source>
</evidence>
<evidence type="ECO:0000256" key="8">
    <source>
        <dbReference type="SAM" id="Phobius"/>
    </source>
</evidence>
<dbReference type="Pfam" id="PF02080">
    <property type="entry name" value="TrkA_C"/>
    <property type="match status" value="2"/>
</dbReference>
<feature type="transmembrane region" description="Helical" evidence="8">
    <location>
        <begin position="51"/>
        <end position="73"/>
    </location>
</feature>
<keyword evidence="4" id="KW-1003">Cell membrane</keyword>
<dbReference type="Gene3D" id="3.30.70.1450">
    <property type="entry name" value="Regulator of K+ conductance, C-terminal domain"/>
    <property type="match status" value="2"/>
</dbReference>
<evidence type="ECO:0000259" key="9">
    <source>
        <dbReference type="PROSITE" id="PS51202"/>
    </source>
</evidence>
<evidence type="ECO:0000256" key="3">
    <source>
        <dbReference type="ARBA" id="ARBA00022448"/>
    </source>
</evidence>
<dbReference type="GO" id="GO:0008324">
    <property type="term" value="F:monoatomic cation transmembrane transporter activity"/>
    <property type="evidence" value="ECO:0007669"/>
    <property type="project" value="InterPro"/>
</dbReference>
<dbReference type="SUPFAM" id="SSF116726">
    <property type="entry name" value="TrkA C-terminal domain-like"/>
    <property type="match status" value="2"/>
</dbReference>
<dbReference type="PROSITE" id="PS51202">
    <property type="entry name" value="RCK_C"/>
    <property type="match status" value="2"/>
</dbReference>
<feature type="transmembrane region" description="Helical" evidence="8">
    <location>
        <begin position="141"/>
        <end position="162"/>
    </location>
</feature>
<feature type="transmembrane region" description="Helical" evidence="8">
    <location>
        <begin position="113"/>
        <end position="134"/>
    </location>
</feature>
<feature type="transmembrane region" description="Helical" evidence="8">
    <location>
        <begin position="447"/>
        <end position="466"/>
    </location>
</feature>
<protein>
    <submittedName>
        <fullName evidence="10">Predicted permease</fullName>
    </submittedName>
</protein>
<dbReference type="EMBL" id="CAACYH010000004">
    <property type="protein sequence ID" value="VFB14692.1"/>
    <property type="molecule type" value="Genomic_DNA"/>
</dbReference>
<evidence type="ECO:0000256" key="7">
    <source>
        <dbReference type="ARBA" id="ARBA00023136"/>
    </source>
</evidence>
<dbReference type="PANTHER" id="PTHR30445">
    <property type="entry name" value="K(+)_H(+) ANTIPORTER SUBUNIT KHTT"/>
    <property type="match status" value="1"/>
</dbReference>
<evidence type="ECO:0000313" key="11">
    <source>
        <dbReference type="Proteomes" id="UP000396835"/>
    </source>
</evidence>
<sequence length="599" mass="64309">MCKVRIPGEAISVGILLKRSQSPIIDCFTIYITNVATMELLRNLFEGYPNLWGGGVAHSVLVLSLVIAFGIILGKVKVAGISLGVTWILFVGIVFGHFNLNLNEHLLHFLKEFGLILFVYSIGLQVGPGFFSAFRKGGLTLNMLAVLAVFVSVLTTVLLHFLTDIPITTMVGILSGAVTNTPGLGAAQQANSDLTGVDAPEIALGYAVAYPLGVIGCILSLLALKYLFRIDAGREEAEAECGLGHQQELTVSPVSVEIRNEAIDGKQIKEAKPLLNRAFVISRIRHHGGNGEAELASADTVLHVGDEILFIADPKDVEAIIAFLGKRITVEWEKVDKKLISRRFLITKPELNGKSLAQLKIRKNFGASITRVNRSGVDLVAAPNLQLQMGDRVTVVGSELAMGHAEKVLGNSLKRLNHPNLIPIFLGIALGCILGSIPFMFPGIPQPVKLGLAGGPLIVSILISRFGPRYKLITYTTMSANLMIREIGISLFLACVGLGAGKGFVDTIIHEGGYVWIAYGAIITVVPLLIAGMVGRYFWKLNYFTLIGVLSGSNTNPPALAYSSELTSCDAPAVGYATVYPLTMFLRVLTAQMLILALG</sequence>
<evidence type="ECO:0000256" key="5">
    <source>
        <dbReference type="ARBA" id="ARBA00022692"/>
    </source>
</evidence>
<feature type="transmembrane region" description="Helical" evidence="8">
    <location>
        <begin position="80"/>
        <end position="98"/>
    </location>
</feature>